<dbReference type="Proteomes" id="UP000558113">
    <property type="component" value="Unassembled WGS sequence"/>
</dbReference>
<dbReference type="EMBL" id="JAAAMU010000003">
    <property type="protein sequence ID" value="NBC68891.1"/>
    <property type="molecule type" value="Genomic_DNA"/>
</dbReference>
<feature type="signal peptide" evidence="1">
    <location>
        <begin position="1"/>
        <end position="24"/>
    </location>
</feature>
<comment type="caution">
    <text evidence="3">The sequence shown here is derived from an EMBL/GenBank/DDBJ whole genome shotgun (WGS) entry which is preliminary data.</text>
</comment>
<evidence type="ECO:0000259" key="2">
    <source>
        <dbReference type="Pfam" id="PF12010"/>
    </source>
</evidence>
<dbReference type="Pfam" id="PF12010">
    <property type="entry name" value="DUF3502"/>
    <property type="match status" value="1"/>
</dbReference>
<evidence type="ECO:0000256" key="1">
    <source>
        <dbReference type="SAM" id="SignalP"/>
    </source>
</evidence>
<sequence length="537" mass="57976">MVTSSMGKKMWGSALVACLMFGLAACGNNGNNSNSGDAANAANADTSGNAAANGNTSAGATNGTNASGDAADASKLEPVDLTWYYLQPGAQSDLSSIEDAVNKITQAKINATVKLKPIDGGEYNQRMNTVAASGEAYDIGWTSNWLFDYVGNANKGVFKPLDDLLDKYGVELKASLPDFMWEQVKVGGHIYGVPNYQSVTGREGFVVPQDIIDKYKLDLSTVKKFEDIAPALDAIKKAEPKMSPIVMDRNGMFGYLINSQGIDSIPVTSQNPIGFYNTDDTVKLFNVYASPEFKHYAEVVRDWYQKGYVNADAPTNKSVDDVTKAGQGYITYSNGLNPGSEVSMSNNRYNGKPVVFAPLTNFLISSNPGIATVNAISANSKNPERAMMFLNLVNTDKELYNLLSFGIEGKHYDKVGDNTVKVKEDGGYANNYPWVYGDTFNGYLMDGQAADTFEVQKKTNAEATPTKIVGFKFDTSSLTAEIANVQSVLDEYMPGLSTGAVDPAKKLPDFLDRLQKAGIDKIVAEAQKQVDAWKASK</sequence>
<dbReference type="SUPFAM" id="SSF53850">
    <property type="entry name" value="Periplasmic binding protein-like II"/>
    <property type="match status" value="1"/>
</dbReference>
<feature type="chain" id="PRO_5039387424" evidence="1">
    <location>
        <begin position="25"/>
        <end position="537"/>
    </location>
</feature>
<keyword evidence="1" id="KW-0732">Signal</keyword>
<proteinExistence type="predicted"/>
<reference evidence="3 4" key="1">
    <citation type="submission" date="2020-01" db="EMBL/GenBank/DDBJ databases">
        <title>Paenibacillus soybeanensis sp. nov. isolated from the nodules of soybean (Glycine max(L.) Merr).</title>
        <authorList>
            <person name="Wang H."/>
        </authorList>
    </citation>
    <scope>NUCLEOTIDE SEQUENCE [LARGE SCALE GENOMIC DNA]</scope>
    <source>
        <strain evidence="3 4">DSM 23054</strain>
    </source>
</reference>
<feature type="domain" description="DUF3502" evidence="2">
    <location>
        <begin position="468"/>
        <end position="535"/>
    </location>
</feature>
<dbReference type="OrthoDB" id="7936627at2"/>
<keyword evidence="4" id="KW-1185">Reference proteome</keyword>
<dbReference type="RefSeq" id="WP_161696139.1">
    <property type="nucleotide sequence ID" value="NZ_JAAAMU010000003.1"/>
</dbReference>
<gene>
    <name evidence="3" type="ORF">GT003_07820</name>
</gene>
<dbReference type="Gene3D" id="3.40.190.10">
    <property type="entry name" value="Periplasmic binding protein-like II"/>
    <property type="match status" value="2"/>
</dbReference>
<name>A0A7X4YM48_9BACL</name>
<protein>
    <submittedName>
        <fullName evidence="3">DUF3502 domain-containing protein</fullName>
    </submittedName>
</protein>
<organism evidence="3 4">
    <name type="scientific">Paenibacillus sacheonensis</name>
    <dbReference type="NCBI Taxonomy" id="742054"/>
    <lineage>
        <taxon>Bacteria</taxon>
        <taxon>Bacillati</taxon>
        <taxon>Bacillota</taxon>
        <taxon>Bacilli</taxon>
        <taxon>Bacillales</taxon>
        <taxon>Paenibacillaceae</taxon>
        <taxon>Paenibacillus</taxon>
    </lineage>
</organism>
<evidence type="ECO:0000313" key="4">
    <source>
        <dbReference type="Proteomes" id="UP000558113"/>
    </source>
</evidence>
<accession>A0A7X4YM48</accession>
<dbReference type="InterPro" id="IPR022627">
    <property type="entry name" value="DUF3502"/>
</dbReference>
<dbReference type="AlphaFoldDB" id="A0A7X4YM48"/>
<evidence type="ECO:0000313" key="3">
    <source>
        <dbReference type="EMBL" id="NBC68891.1"/>
    </source>
</evidence>